<feature type="compositionally biased region" description="Basic and acidic residues" evidence="1">
    <location>
        <begin position="403"/>
        <end position="414"/>
    </location>
</feature>
<feature type="compositionally biased region" description="Gly residues" evidence="1">
    <location>
        <begin position="34"/>
        <end position="46"/>
    </location>
</feature>
<reference evidence="2" key="1">
    <citation type="submission" date="2020-02" db="EMBL/GenBank/DDBJ databases">
        <authorList>
            <person name="Meier V. D."/>
        </authorList>
    </citation>
    <scope>NUCLEOTIDE SEQUENCE</scope>
    <source>
        <strain evidence="2">AVDCRST_MAG04</strain>
    </source>
</reference>
<feature type="compositionally biased region" description="Low complexity" evidence="1">
    <location>
        <begin position="71"/>
        <end position="81"/>
    </location>
</feature>
<evidence type="ECO:0000256" key="1">
    <source>
        <dbReference type="SAM" id="MobiDB-lite"/>
    </source>
</evidence>
<feature type="compositionally biased region" description="Basic and acidic residues" evidence="1">
    <location>
        <begin position="242"/>
        <end position="259"/>
    </location>
</feature>
<proteinExistence type="predicted"/>
<feature type="compositionally biased region" description="Basic residues" evidence="1">
    <location>
        <begin position="61"/>
        <end position="70"/>
    </location>
</feature>
<protein>
    <submittedName>
        <fullName evidence="2">Polyhydroxyalkanoic acid synthase</fullName>
    </submittedName>
</protein>
<feature type="compositionally biased region" description="Basic and acidic residues" evidence="1">
    <location>
        <begin position="294"/>
        <end position="308"/>
    </location>
</feature>
<feature type="compositionally biased region" description="Basic residues" evidence="1">
    <location>
        <begin position="427"/>
        <end position="441"/>
    </location>
</feature>
<feature type="compositionally biased region" description="Low complexity" evidence="1">
    <location>
        <begin position="188"/>
        <end position="200"/>
    </location>
</feature>
<accession>A0A6J4H1Q7</accession>
<feature type="non-terminal residue" evidence="2">
    <location>
        <position position="1"/>
    </location>
</feature>
<sequence length="479" mass="51021">GEPGHRREPWTGALGPRGRRSAGPRRDVGHLDLLGGGDVGFGGPGLGRSRQALVADDDRRRPRRRARRRGGAAQRRVGQGPVVAVRGPDVERQPVARHRARGLGGGRQGAPHRVAALPQQARRGRGLGGGAERDPLALGRGGLERGRPALVGRGGGVVGPGRRRRGHRQAVRGAGMARQPGLPHAEGRLPPRLRLAAEAGRGAGGRHGRGGAPAARLPPAAVRGRHEPDAAARLQPGGAAPRDGDRRRQPRQRRAEPPRRPAGRAAQHGGREGLRAGAQHGALAGQGGPPQPLDRADPVRADDRDRAPEAAAHLPALDQQVLHPRLAAEEQHGAPPGGPGLHRVHGVLEEPRRLHGGHDLRGLHGPRPAGSQRRRARDHRRSRGQRDGLLHRRHAARHGARLAGREEGHAVQRGDLHGLDAGLLASGRHRRLHGRARHRPGRAADDGARLPRQPRDVQHVQPAALERPDLGERGEQLPD</sequence>
<feature type="non-terminal residue" evidence="2">
    <location>
        <position position="479"/>
    </location>
</feature>
<feature type="compositionally biased region" description="Basic and acidic residues" evidence="1">
    <location>
        <begin position="466"/>
        <end position="479"/>
    </location>
</feature>
<dbReference type="EMBL" id="CADCTL010000008">
    <property type="protein sequence ID" value="CAA9211749.1"/>
    <property type="molecule type" value="Genomic_DNA"/>
</dbReference>
<gene>
    <name evidence="2" type="ORF">AVDCRST_MAG04-110</name>
</gene>
<feature type="compositionally biased region" description="Basic residues" evidence="1">
    <location>
        <begin position="161"/>
        <end position="170"/>
    </location>
</feature>
<feature type="compositionally biased region" description="Basic residues" evidence="1">
    <location>
        <begin position="372"/>
        <end position="383"/>
    </location>
</feature>
<feature type="region of interest" description="Disordered" evidence="1">
    <location>
        <begin position="1"/>
        <end position="319"/>
    </location>
</feature>
<feature type="region of interest" description="Disordered" evidence="1">
    <location>
        <begin position="427"/>
        <end position="479"/>
    </location>
</feature>
<feature type="region of interest" description="Disordered" evidence="1">
    <location>
        <begin position="354"/>
        <end position="414"/>
    </location>
</feature>
<name>A0A6J4H1Q7_9PROT</name>
<feature type="compositionally biased region" description="Basic and acidic residues" evidence="1">
    <location>
        <begin position="442"/>
        <end position="458"/>
    </location>
</feature>
<dbReference type="AlphaFoldDB" id="A0A6J4H1Q7"/>
<organism evidence="2">
    <name type="scientific">uncultured Acetobacteraceae bacterium</name>
    <dbReference type="NCBI Taxonomy" id="169975"/>
    <lineage>
        <taxon>Bacteria</taxon>
        <taxon>Pseudomonadati</taxon>
        <taxon>Pseudomonadota</taxon>
        <taxon>Alphaproteobacteria</taxon>
        <taxon>Acetobacterales</taxon>
        <taxon>Acetobacteraceae</taxon>
        <taxon>environmental samples</taxon>
    </lineage>
</organism>
<evidence type="ECO:0000313" key="2">
    <source>
        <dbReference type="EMBL" id="CAA9211749.1"/>
    </source>
</evidence>
<feature type="compositionally biased region" description="Low complexity" evidence="1">
    <location>
        <begin position="212"/>
        <end position="222"/>
    </location>
</feature>
<feature type="compositionally biased region" description="Basic residues" evidence="1">
    <location>
        <begin position="391"/>
        <end position="400"/>
    </location>
</feature>